<protein>
    <submittedName>
        <fullName evidence="1">Uncharacterized protein</fullName>
    </submittedName>
</protein>
<gene>
    <name evidence="1" type="ORF">GCM10023091_19840</name>
</gene>
<evidence type="ECO:0000313" key="2">
    <source>
        <dbReference type="Proteomes" id="UP001501508"/>
    </source>
</evidence>
<comment type="caution">
    <text evidence="1">The sequence shown here is derived from an EMBL/GenBank/DDBJ whole genome shotgun (WGS) entry which is preliminary data.</text>
</comment>
<proteinExistence type="predicted"/>
<dbReference type="EMBL" id="BAABEY010000020">
    <property type="protein sequence ID" value="GAA4438775.1"/>
    <property type="molecule type" value="Genomic_DNA"/>
</dbReference>
<accession>A0ABP8LYJ9</accession>
<keyword evidence="2" id="KW-1185">Reference proteome</keyword>
<name>A0ABP8LYJ9_9BACT</name>
<organism evidence="1 2">
    <name type="scientific">Ravibacter arvi</name>
    <dbReference type="NCBI Taxonomy" id="2051041"/>
    <lineage>
        <taxon>Bacteria</taxon>
        <taxon>Pseudomonadati</taxon>
        <taxon>Bacteroidota</taxon>
        <taxon>Cytophagia</taxon>
        <taxon>Cytophagales</taxon>
        <taxon>Spirosomataceae</taxon>
        <taxon>Ravibacter</taxon>
    </lineage>
</organism>
<sequence length="222" mass="26070">MLTFSWSACDRNEENPESEYEYFPLKLNSRYVYQLNETRYSAGNKEPKITQWFEKDEVIREDVSLDGFPVFVFSRSRRNSTIDSWQKVKEYTVTRYPEKYLLTIDDVTTMPMVFPIRNTESWDINKYNTKGWEDCYYAYIGREDTVGELSFGKTLKVQGRYSTDDDVVSYNNGYSKYAAGVGLVFDEQTDYEYCQESEACLGKREIVSGLSTIRQLIEFEVP</sequence>
<reference evidence="2" key="1">
    <citation type="journal article" date="2019" name="Int. J. Syst. Evol. Microbiol.">
        <title>The Global Catalogue of Microorganisms (GCM) 10K type strain sequencing project: providing services to taxonomists for standard genome sequencing and annotation.</title>
        <authorList>
            <consortium name="The Broad Institute Genomics Platform"/>
            <consortium name="The Broad Institute Genome Sequencing Center for Infectious Disease"/>
            <person name="Wu L."/>
            <person name="Ma J."/>
        </authorList>
    </citation>
    <scope>NUCLEOTIDE SEQUENCE [LARGE SCALE GENOMIC DNA]</scope>
    <source>
        <strain evidence="2">JCM 31920</strain>
    </source>
</reference>
<dbReference type="Proteomes" id="UP001501508">
    <property type="component" value="Unassembled WGS sequence"/>
</dbReference>
<evidence type="ECO:0000313" key="1">
    <source>
        <dbReference type="EMBL" id="GAA4438775.1"/>
    </source>
</evidence>